<dbReference type="Proteomes" id="UP001254832">
    <property type="component" value="Unassembled WGS sequence"/>
</dbReference>
<accession>A0AAP5GWE5</accession>
<dbReference type="CDD" id="cd06553">
    <property type="entry name" value="ASCH_Ef3133_like"/>
    <property type="match status" value="1"/>
</dbReference>
<dbReference type="EMBL" id="JAVDTR010000001">
    <property type="protein sequence ID" value="MDR6721823.1"/>
    <property type="molecule type" value="Genomic_DNA"/>
</dbReference>
<dbReference type="SUPFAM" id="SSF88697">
    <property type="entry name" value="PUA domain-like"/>
    <property type="match status" value="1"/>
</dbReference>
<organism evidence="2 3">
    <name type="scientific">Paenibacillus amylolyticus</name>
    <dbReference type="NCBI Taxonomy" id="1451"/>
    <lineage>
        <taxon>Bacteria</taxon>
        <taxon>Bacillati</taxon>
        <taxon>Bacillota</taxon>
        <taxon>Bacilli</taxon>
        <taxon>Bacillales</taxon>
        <taxon>Paenibacillaceae</taxon>
        <taxon>Paenibacillus</taxon>
    </lineage>
</organism>
<dbReference type="PANTHER" id="PTHR39203:SF1">
    <property type="entry name" value="CYTOPLASMIC PROTEIN"/>
    <property type="match status" value="1"/>
</dbReference>
<feature type="domain" description="ASCH" evidence="1">
    <location>
        <begin position="27"/>
        <end position="151"/>
    </location>
</feature>
<protein>
    <submittedName>
        <fullName evidence="2">Uncharacterized protein YhfF</fullName>
    </submittedName>
</protein>
<comment type="caution">
    <text evidence="2">The sequence shown here is derived from an EMBL/GenBank/DDBJ whole genome shotgun (WGS) entry which is preliminary data.</text>
</comment>
<name>A0AAP5GWE5_PAEAM</name>
<dbReference type="InterPro" id="IPR009326">
    <property type="entry name" value="DUF984"/>
</dbReference>
<dbReference type="InterPro" id="IPR015947">
    <property type="entry name" value="PUA-like_sf"/>
</dbReference>
<evidence type="ECO:0000259" key="1">
    <source>
        <dbReference type="SMART" id="SM01022"/>
    </source>
</evidence>
<dbReference type="SMART" id="SM01022">
    <property type="entry name" value="ASCH"/>
    <property type="match status" value="1"/>
</dbReference>
<dbReference type="RefSeq" id="WP_056690239.1">
    <property type="nucleotide sequence ID" value="NZ_JAVDTR010000001.1"/>
</dbReference>
<evidence type="ECO:0000313" key="2">
    <source>
        <dbReference type="EMBL" id="MDR6721823.1"/>
    </source>
</evidence>
<evidence type="ECO:0000313" key="3">
    <source>
        <dbReference type="Proteomes" id="UP001254832"/>
    </source>
</evidence>
<reference evidence="2" key="1">
    <citation type="submission" date="2023-07" db="EMBL/GenBank/DDBJ databases">
        <title>Sorghum-associated microbial communities from plants grown in Nebraska, USA.</title>
        <authorList>
            <person name="Schachtman D."/>
        </authorList>
    </citation>
    <scope>NUCLEOTIDE SEQUENCE</scope>
    <source>
        <strain evidence="2">BE80</strain>
    </source>
</reference>
<dbReference type="AlphaFoldDB" id="A0AAP5GWE5"/>
<dbReference type="PIRSF" id="PIRSF021320">
    <property type="entry name" value="DUF984"/>
    <property type="match status" value="1"/>
</dbReference>
<dbReference type="PANTHER" id="PTHR39203">
    <property type="entry name" value="CYTOPLASMIC PROTEIN-RELATED"/>
    <property type="match status" value="1"/>
</dbReference>
<dbReference type="InterPro" id="IPR007374">
    <property type="entry name" value="ASCH_domain"/>
</dbReference>
<proteinExistence type="predicted"/>
<dbReference type="Pfam" id="PF04266">
    <property type="entry name" value="ASCH"/>
    <property type="match status" value="1"/>
</dbReference>
<sequence length="157" mass="17812">MSANPINEYWQRFAKQNELNMDTPSAWMFGDGSKAMGDELGGLVVSGMKTGTCSAHCAYELENEEIPKVGRYDIVLDGDNNPLAIIQMTQIEVVKMNEVTHEFARSEGEGDLSYAYWYQEHVKFFTWQLSQYGLTFTPEILLVCQTFKVVDVYRAGD</sequence>
<dbReference type="Gene3D" id="3.10.400.10">
    <property type="entry name" value="Sulfate adenylyltransferase"/>
    <property type="match status" value="1"/>
</dbReference>
<gene>
    <name evidence="2" type="ORF">J2W91_000271</name>
</gene>